<dbReference type="VEuPathDB" id="AmoebaDB:ACA1_076190"/>
<dbReference type="KEGG" id="acan:ACA1_076190"/>
<evidence type="ECO:0000256" key="1">
    <source>
        <dbReference type="SAM" id="MobiDB-lite"/>
    </source>
</evidence>
<evidence type="ECO:0000313" key="3">
    <source>
        <dbReference type="Proteomes" id="UP000011083"/>
    </source>
</evidence>
<gene>
    <name evidence="2" type="ORF">ACA1_076190</name>
</gene>
<name>L8GNG8_ACACF</name>
<organism evidence="2 3">
    <name type="scientific">Acanthamoeba castellanii (strain ATCC 30010 / Neff)</name>
    <dbReference type="NCBI Taxonomy" id="1257118"/>
    <lineage>
        <taxon>Eukaryota</taxon>
        <taxon>Amoebozoa</taxon>
        <taxon>Discosea</taxon>
        <taxon>Longamoebia</taxon>
        <taxon>Centramoebida</taxon>
        <taxon>Acanthamoebidae</taxon>
        <taxon>Acanthamoeba</taxon>
    </lineage>
</organism>
<proteinExistence type="predicted"/>
<reference evidence="2 3" key="1">
    <citation type="journal article" date="2013" name="Genome Biol.">
        <title>Genome of Acanthamoeba castellanii highlights extensive lateral gene transfer and early evolution of tyrosine kinase signaling.</title>
        <authorList>
            <person name="Clarke M."/>
            <person name="Lohan A.J."/>
            <person name="Liu B."/>
            <person name="Lagkouvardos I."/>
            <person name="Roy S."/>
            <person name="Zafar N."/>
            <person name="Bertelli C."/>
            <person name="Schilde C."/>
            <person name="Kianianmomeni A."/>
            <person name="Burglin T.R."/>
            <person name="Frech C."/>
            <person name="Turcotte B."/>
            <person name="Kopec K.O."/>
            <person name="Synnott J.M."/>
            <person name="Choo C."/>
            <person name="Paponov I."/>
            <person name="Finkler A."/>
            <person name="Soon Heng Tan C."/>
            <person name="Hutchins A.P."/>
            <person name="Weinmeier T."/>
            <person name="Rattei T."/>
            <person name="Chu J.S."/>
            <person name="Gimenez G."/>
            <person name="Irimia M."/>
            <person name="Rigden D.J."/>
            <person name="Fitzpatrick D.A."/>
            <person name="Lorenzo-Morales J."/>
            <person name="Bateman A."/>
            <person name="Chiu C.H."/>
            <person name="Tang P."/>
            <person name="Hegemann P."/>
            <person name="Fromm H."/>
            <person name="Raoult D."/>
            <person name="Greub G."/>
            <person name="Miranda-Saavedra D."/>
            <person name="Chen N."/>
            <person name="Nash P."/>
            <person name="Ginger M.L."/>
            <person name="Horn M."/>
            <person name="Schaap P."/>
            <person name="Caler L."/>
            <person name="Loftus B."/>
        </authorList>
    </citation>
    <scope>NUCLEOTIDE SEQUENCE [LARGE SCALE GENOMIC DNA]</scope>
    <source>
        <strain evidence="2 3">Neff</strain>
    </source>
</reference>
<protein>
    <submittedName>
        <fullName evidence="2">Uncharacterized protein</fullName>
    </submittedName>
</protein>
<feature type="compositionally biased region" description="Basic and acidic residues" evidence="1">
    <location>
        <begin position="111"/>
        <end position="120"/>
    </location>
</feature>
<accession>L8GNG8</accession>
<dbReference type="Proteomes" id="UP000011083">
    <property type="component" value="Unassembled WGS sequence"/>
</dbReference>
<evidence type="ECO:0000313" key="2">
    <source>
        <dbReference type="EMBL" id="ELR13776.1"/>
    </source>
</evidence>
<sequence>MSDRRTARDSREPERTRTVDHLPTDDPFSLCRKIVKTMKHQHPEIADDRKARMSVCATFSEHGDGLRCNYFMRNYGADVKEMIDEGESARTICNSLDFNKRPPKAKNNSSPEEKAKTMRK</sequence>
<feature type="region of interest" description="Disordered" evidence="1">
    <location>
        <begin position="1"/>
        <end position="24"/>
    </location>
</feature>
<keyword evidence="3" id="KW-1185">Reference proteome</keyword>
<dbReference type="EMBL" id="KB008074">
    <property type="protein sequence ID" value="ELR13776.1"/>
    <property type="molecule type" value="Genomic_DNA"/>
</dbReference>
<dbReference type="GeneID" id="14914413"/>
<dbReference type="AlphaFoldDB" id="L8GNG8"/>
<feature type="region of interest" description="Disordered" evidence="1">
    <location>
        <begin position="96"/>
        <end position="120"/>
    </location>
</feature>
<dbReference type="RefSeq" id="XP_004335789.1">
    <property type="nucleotide sequence ID" value="XM_004335741.1"/>
</dbReference>